<dbReference type="PANTHER" id="PTHR11406:SF23">
    <property type="entry name" value="PHOSPHOGLYCERATE KINASE 1, CHLOROPLASTIC-RELATED"/>
    <property type="match status" value="1"/>
</dbReference>
<comment type="catalytic activity">
    <reaction evidence="1">
        <text>(2R)-3-phosphoglycerate + ATP = (2R)-3-phospho-glyceroyl phosphate + ADP</text>
        <dbReference type="Rhea" id="RHEA:14801"/>
        <dbReference type="ChEBI" id="CHEBI:30616"/>
        <dbReference type="ChEBI" id="CHEBI:57604"/>
        <dbReference type="ChEBI" id="CHEBI:58272"/>
        <dbReference type="ChEBI" id="CHEBI:456216"/>
        <dbReference type="EC" id="2.7.2.3"/>
    </reaction>
</comment>
<proteinExistence type="inferred from homology"/>
<dbReference type="InterPro" id="IPR001576">
    <property type="entry name" value="Phosphoglycerate_kinase"/>
</dbReference>
<evidence type="ECO:0000256" key="8">
    <source>
        <dbReference type="ARBA" id="ARBA00022741"/>
    </source>
</evidence>
<evidence type="ECO:0000256" key="7">
    <source>
        <dbReference type="ARBA" id="ARBA00022679"/>
    </source>
</evidence>
<dbReference type="GO" id="GO:0005829">
    <property type="term" value="C:cytosol"/>
    <property type="evidence" value="ECO:0007669"/>
    <property type="project" value="TreeGrafter"/>
</dbReference>
<dbReference type="AlphaFoldDB" id="A0A3B0S1T5"/>
<dbReference type="Pfam" id="PF00162">
    <property type="entry name" value="PGK"/>
    <property type="match status" value="1"/>
</dbReference>
<evidence type="ECO:0000256" key="1">
    <source>
        <dbReference type="ARBA" id="ARBA00000642"/>
    </source>
</evidence>
<dbReference type="FunFam" id="3.40.50.1260:FF:000006">
    <property type="entry name" value="Phosphoglycerate kinase"/>
    <property type="match status" value="1"/>
</dbReference>
<evidence type="ECO:0000256" key="10">
    <source>
        <dbReference type="ARBA" id="ARBA00022840"/>
    </source>
</evidence>
<accession>A0A3B0S1T5</accession>
<evidence type="ECO:0000313" key="12">
    <source>
        <dbReference type="EMBL" id="VAV94786.1"/>
    </source>
</evidence>
<keyword evidence="8" id="KW-0547">Nucleotide-binding</keyword>
<dbReference type="HAMAP" id="MF_00145">
    <property type="entry name" value="Phosphoglyc_kinase"/>
    <property type="match status" value="1"/>
</dbReference>
<evidence type="ECO:0000256" key="9">
    <source>
        <dbReference type="ARBA" id="ARBA00022777"/>
    </source>
</evidence>
<evidence type="ECO:0000256" key="3">
    <source>
        <dbReference type="ARBA" id="ARBA00008982"/>
    </source>
</evidence>
<dbReference type="GO" id="GO:0005524">
    <property type="term" value="F:ATP binding"/>
    <property type="evidence" value="ECO:0007669"/>
    <property type="project" value="UniProtKB-KW"/>
</dbReference>
<dbReference type="CDD" id="cd00318">
    <property type="entry name" value="Phosphoglycerate_kinase"/>
    <property type="match status" value="1"/>
</dbReference>
<keyword evidence="11" id="KW-0324">Glycolysis</keyword>
<dbReference type="Gene3D" id="3.40.50.1260">
    <property type="entry name" value="Phosphoglycerate kinase, N-terminal domain"/>
    <property type="match status" value="2"/>
</dbReference>
<gene>
    <name evidence="12" type="ORF">MNBD_ALPHA01-642</name>
</gene>
<comment type="subunit">
    <text evidence="4">Monomer.</text>
</comment>
<comment type="similarity">
    <text evidence="3">Belongs to the phosphoglycerate kinase family.</text>
</comment>
<dbReference type="PANTHER" id="PTHR11406">
    <property type="entry name" value="PHOSPHOGLYCERATE KINASE"/>
    <property type="match status" value="1"/>
</dbReference>
<dbReference type="EC" id="2.7.2.3" evidence="5"/>
<keyword evidence="7 12" id="KW-0808">Transferase</keyword>
<reference evidence="12" key="1">
    <citation type="submission" date="2018-06" db="EMBL/GenBank/DDBJ databases">
        <authorList>
            <person name="Zhirakovskaya E."/>
        </authorList>
    </citation>
    <scope>NUCLEOTIDE SEQUENCE</scope>
</reference>
<dbReference type="InterPro" id="IPR015824">
    <property type="entry name" value="Phosphoglycerate_kinase_N"/>
</dbReference>
<dbReference type="InterPro" id="IPR036043">
    <property type="entry name" value="Phosphoglycerate_kinase_sf"/>
</dbReference>
<keyword evidence="9 12" id="KW-0418">Kinase</keyword>
<comment type="pathway">
    <text evidence="2">Carbohydrate degradation; glycolysis; pyruvate from D-glyceraldehyde 3-phosphate: step 2/5.</text>
</comment>
<keyword evidence="10" id="KW-0067">ATP-binding</keyword>
<evidence type="ECO:0000256" key="11">
    <source>
        <dbReference type="ARBA" id="ARBA00023152"/>
    </source>
</evidence>
<dbReference type="GO" id="GO:0043531">
    <property type="term" value="F:ADP binding"/>
    <property type="evidence" value="ECO:0007669"/>
    <property type="project" value="TreeGrafter"/>
</dbReference>
<dbReference type="FunFam" id="3.40.50.1260:FF:000031">
    <property type="entry name" value="Phosphoglycerate kinase 1"/>
    <property type="match status" value="1"/>
</dbReference>
<evidence type="ECO:0000256" key="4">
    <source>
        <dbReference type="ARBA" id="ARBA00011245"/>
    </source>
</evidence>
<dbReference type="SUPFAM" id="SSF53748">
    <property type="entry name" value="Phosphoglycerate kinase"/>
    <property type="match status" value="1"/>
</dbReference>
<dbReference type="GO" id="GO:0006094">
    <property type="term" value="P:gluconeogenesis"/>
    <property type="evidence" value="ECO:0007669"/>
    <property type="project" value="TreeGrafter"/>
</dbReference>
<protein>
    <recommendedName>
        <fullName evidence="5">phosphoglycerate kinase</fullName>
        <ecNumber evidence="5">2.7.2.3</ecNumber>
    </recommendedName>
</protein>
<dbReference type="GO" id="GO:0006096">
    <property type="term" value="P:glycolytic process"/>
    <property type="evidence" value="ECO:0007669"/>
    <property type="project" value="UniProtKB-KW"/>
</dbReference>
<evidence type="ECO:0000256" key="2">
    <source>
        <dbReference type="ARBA" id="ARBA00004838"/>
    </source>
</evidence>
<dbReference type="EMBL" id="UOEJ01000063">
    <property type="protein sequence ID" value="VAV94786.1"/>
    <property type="molecule type" value="Genomic_DNA"/>
</dbReference>
<dbReference type="PROSITE" id="PS00111">
    <property type="entry name" value="PGLYCERATE_KINASE"/>
    <property type="match status" value="1"/>
</dbReference>
<dbReference type="PIRSF" id="PIRSF000724">
    <property type="entry name" value="Pgk"/>
    <property type="match status" value="1"/>
</dbReference>
<sequence>MVQFKTIEDLGTLDGKRVLIRADLNVPMQDGKVSDDTRIRSVAPTILHLMDRGAQVIVMSHFGRPGGKVVPEMSLEQLAQPLANVIRKPVVFVNDCAGDIVAETLDAMEGDAVLLLENVRFHPGEESNNPDFAQALAANADFYVNEAFSCSHRAHASTEGIAHLLPSAAGLSLEKELLALENALGHPERPLCAVVGGAKVSSKLDVLTNLVEKVDHLIIGGGMANTFLAAQGVEVGASLCEHDLADTARLILAKADKQNCRIHLPTDLVVAKEFKAGARNRVTGLDEVAGDEMILDVGPASVEILSQMLADCKTLIWNGPMGAFEIEPFDRATVALAKAAGSLTEKGTLISVAGGGDTVAALNHAGVAGQFTHISTAGGAFLEWMEGKDLPGVKVLIK</sequence>
<organism evidence="12">
    <name type="scientific">hydrothermal vent metagenome</name>
    <dbReference type="NCBI Taxonomy" id="652676"/>
    <lineage>
        <taxon>unclassified sequences</taxon>
        <taxon>metagenomes</taxon>
        <taxon>ecological metagenomes</taxon>
    </lineage>
</organism>
<name>A0A3B0S1T5_9ZZZZ</name>
<dbReference type="PRINTS" id="PR00477">
    <property type="entry name" value="PHGLYCKINASE"/>
</dbReference>
<dbReference type="GO" id="GO:0004618">
    <property type="term" value="F:phosphoglycerate kinase activity"/>
    <property type="evidence" value="ECO:0007669"/>
    <property type="project" value="UniProtKB-EC"/>
</dbReference>
<dbReference type="InterPro" id="IPR015911">
    <property type="entry name" value="Phosphoglycerate_kinase_CS"/>
</dbReference>
<evidence type="ECO:0000256" key="5">
    <source>
        <dbReference type="ARBA" id="ARBA00013061"/>
    </source>
</evidence>
<evidence type="ECO:0000256" key="6">
    <source>
        <dbReference type="ARBA" id="ARBA00022490"/>
    </source>
</evidence>
<keyword evidence="6" id="KW-0963">Cytoplasm</keyword>